<gene>
    <name evidence="2" type="ORF">CHS0354_004800</name>
</gene>
<reference evidence="2" key="2">
    <citation type="journal article" date="2021" name="Genome Biol. Evol.">
        <title>Developing a high-quality reference genome for a parasitic bivalve with doubly uniparental inheritance (Bivalvia: Unionida).</title>
        <authorList>
            <person name="Smith C.H."/>
        </authorList>
    </citation>
    <scope>NUCLEOTIDE SEQUENCE</scope>
    <source>
        <strain evidence="2">CHS0354</strain>
        <tissue evidence="2">Mantle</tissue>
    </source>
</reference>
<name>A0AAE0VSL6_9BIVA</name>
<reference evidence="2" key="3">
    <citation type="submission" date="2023-05" db="EMBL/GenBank/DDBJ databases">
        <authorList>
            <person name="Smith C.H."/>
        </authorList>
    </citation>
    <scope>NUCLEOTIDE SEQUENCE</scope>
    <source>
        <strain evidence="2">CHS0354</strain>
        <tissue evidence="2">Mantle</tissue>
    </source>
</reference>
<accession>A0AAE0VSL6</accession>
<feature type="region of interest" description="Disordered" evidence="1">
    <location>
        <begin position="1"/>
        <end position="23"/>
    </location>
</feature>
<feature type="region of interest" description="Disordered" evidence="1">
    <location>
        <begin position="52"/>
        <end position="88"/>
    </location>
</feature>
<dbReference type="EMBL" id="JAEAOA010000355">
    <property type="protein sequence ID" value="KAK3587520.1"/>
    <property type="molecule type" value="Genomic_DNA"/>
</dbReference>
<proteinExistence type="predicted"/>
<protein>
    <submittedName>
        <fullName evidence="2">Uncharacterized protein</fullName>
    </submittedName>
</protein>
<sequence length="88" mass="9543">MTSTAEKDVTTKKSAPGHKTPHKELLSILSQPCTRAKGPAQKVMCLLGKEVSPNRGDIQPRLSTFQGGHRPAQDKVSTRQGPLVEPRT</sequence>
<dbReference type="AlphaFoldDB" id="A0AAE0VSL6"/>
<organism evidence="2 3">
    <name type="scientific">Potamilus streckersoni</name>
    <dbReference type="NCBI Taxonomy" id="2493646"/>
    <lineage>
        <taxon>Eukaryota</taxon>
        <taxon>Metazoa</taxon>
        <taxon>Spiralia</taxon>
        <taxon>Lophotrochozoa</taxon>
        <taxon>Mollusca</taxon>
        <taxon>Bivalvia</taxon>
        <taxon>Autobranchia</taxon>
        <taxon>Heteroconchia</taxon>
        <taxon>Palaeoheterodonta</taxon>
        <taxon>Unionida</taxon>
        <taxon>Unionoidea</taxon>
        <taxon>Unionidae</taxon>
        <taxon>Ambleminae</taxon>
        <taxon>Lampsilini</taxon>
        <taxon>Potamilus</taxon>
    </lineage>
</organism>
<dbReference type="Proteomes" id="UP001195483">
    <property type="component" value="Unassembled WGS sequence"/>
</dbReference>
<evidence type="ECO:0000313" key="3">
    <source>
        <dbReference type="Proteomes" id="UP001195483"/>
    </source>
</evidence>
<feature type="compositionally biased region" description="Basic and acidic residues" evidence="1">
    <location>
        <begin position="1"/>
        <end position="11"/>
    </location>
</feature>
<evidence type="ECO:0000313" key="2">
    <source>
        <dbReference type="EMBL" id="KAK3587520.1"/>
    </source>
</evidence>
<keyword evidence="3" id="KW-1185">Reference proteome</keyword>
<evidence type="ECO:0000256" key="1">
    <source>
        <dbReference type="SAM" id="MobiDB-lite"/>
    </source>
</evidence>
<reference evidence="2" key="1">
    <citation type="journal article" date="2021" name="Genome Biol. Evol.">
        <title>A High-Quality Reference Genome for a Parasitic Bivalve with Doubly Uniparental Inheritance (Bivalvia: Unionida).</title>
        <authorList>
            <person name="Smith C.H."/>
        </authorList>
    </citation>
    <scope>NUCLEOTIDE SEQUENCE</scope>
    <source>
        <strain evidence="2">CHS0354</strain>
    </source>
</reference>
<comment type="caution">
    <text evidence="2">The sequence shown here is derived from an EMBL/GenBank/DDBJ whole genome shotgun (WGS) entry which is preliminary data.</text>
</comment>